<dbReference type="VEuPathDB" id="VectorBase:PPAPM1_011363"/>
<proteinExistence type="predicted"/>
<accession>A0A1B0D6Q5</accession>
<dbReference type="EnsemblMetazoa" id="PPAI003164-RA">
    <property type="protein sequence ID" value="PPAI003164-PA"/>
    <property type="gene ID" value="PPAI003164"/>
</dbReference>
<protein>
    <submittedName>
        <fullName evidence="1">Uncharacterized protein</fullName>
    </submittedName>
</protein>
<keyword evidence="2" id="KW-1185">Reference proteome</keyword>
<sequence>MWKLCFIVIVSISLSIAIQSPENISSRRTEKAVNFFPDDTQENYNTAHGVNNDVSSFRFQDDQRDLNQNEILVSPAQKFQQSPYQRPQSPYYLTQYPNLGGTANPQPNPYAGSYGYYVPNQEDNREGGRPQIPYPFQRPQQLAGQFGPVNYAAQFANNYRPGGPGVNYPGSLQQVGGSPLYDGYRRPLANVGVQFGQAIENIARYDDLQCVPKILCQMVGNPNRQSNLPSFLSAPSLSA</sequence>
<evidence type="ECO:0000313" key="2">
    <source>
        <dbReference type="Proteomes" id="UP000092462"/>
    </source>
</evidence>
<dbReference type="Proteomes" id="UP000092462">
    <property type="component" value="Unassembled WGS sequence"/>
</dbReference>
<dbReference type="EMBL" id="AJVK01012112">
    <property type="status" value="NOT_ANNOTATED_CDS"/>
    <property type="molecule type" value="Genomic_DNA"/>
</dbReference>
<organism evidence="1 2">
    <name type="scientific">Phlebotomus papatasi</name>
    <name type="common">Sandfly</name>
    <dbReference type="NCBI Taxonomy" id="29031"/>
    <lineage>
        <taxon>Eukaryota</taxon>
        <taxon>Metazoa</taxon>
        <taxon>Ecdysozoa</taxon>
        <taxon>Arthropoda</taxon>
        <taxon>Hexapoda</taxon>
        <taxon>Insecta</taxon>
        <taxon>Pterygota</taxon>
        <taxon>Neoptera</taxon>
        <taxon>Endopterygota</taxon>
        <taxon>Diptera</taxon>
        <taxon>Nematocera</taxon>
        <taxon>Psychodoidea</taxon>
        <taxon>Psychodidae</taxon>
        <taxon>Phlebotomus</taxon>
        <taxon>Phlebotomus</taxon>
    </lineage>
</organism>
<reference evidence="1" key="1">
    <citation type="submission" date="2022-08" db="UniProtKB">
        <authorList>
            <consortium name="EnsemblMetazoa"/>
        </authorList>
    </citation>
    <scope>IDENTIFICATION</scope>
    <source>
        <strain evidence="1">Israel</strain>
    </source>
</reference>
<name>A0A1B0D6Q5_PHLPP</name>
<evidence type="ECO:0000313" key="1">
    <source>
        <dbReference type="EnsemblMetazoa" id="PPAI003164-PA"/>
    </source>
</evidence>
<dbReference type="VEuPathDB" id="VectorBase:PPAI003164"/>
<dbReference type="AlphaFoldDB" id="A0A1B0D6Q5"/>